<protein>
    <recommendedName>
        <fullName evidence="4">Protein phosphatase 2C domain-containing protein</fullName>
    </recommendedName>
</protein>
<name>A0ABW1G2S9_9ACTN</name>
<evidence type="ECO:0000313" key="2">
    <source>
        <dbReference type="EMBL" id="MFC5908583.1"/>
    </source>
</evidence>
<evidence type="ECO:0008006" key="4">
    <source>
        <dbReference type="Google" id="ProtNLM"/>
    </source>
</evidence>
<gene>
    <name evidence="2" type="ORF">ACFP3V_15340</name>
</gene>
<evidence type="ECO:0000313" key="3">
    <source>
        <dbReference type="Proteomes" id="UP001596174"/>
    </source>
</evidence>
<dbReference type="Proteomes" id="UP001596174">
    <property type="component" value="Unassembled WGS sequence"/>
</dbReference>
<feature type="region of interest" description="Disordered" evidence="1">
    <location>
        <begin position="1"/>
        <end position="32"/>
    </location>
</feature>
<proteinExistence type="predicted"/>
<sequence length="367" mass="38583">MSGGDDAWWDAVYAGPDGDVPDTPHADPRSGTVDDWFEAALGAIATGSSAATETSAGTSAPAAVRTPTVVVEPEPKRPQQPAADPRVIAPRISLDKPRLPERPPTLVESAPDPDGAPLPETDPEELWHAAPDTVVDAARHGALVLRAASVRGEAARTAGRPRGDRLLLTRFGADADGLLALVVAAGPEPRMAEHAARLLAGAVGRNRAELLADLREGAQERLRFGLQRLTARAARDLPGGSTLHALLAPLDPDNPVRAGFGTGPGGLLLLGDDFWYDAYAGRRLSADGPPDPDAFRFRAVRMERGDVLVLATAGLAEVLAGASAVATLLAEHWQQPHAPNAPDFLRQLQTRAQGFTDDRTAVALWQA</sequence>
<comment type="caution">
    <text evidence="2">The sequence shown here is derived from an EMBL/GenBank/DDBJ whole genome shotgun (WGS) entry which is preliminary data.</text>
</comment>
<feature type="region of interest" description="Disordered" evidence="1">
    <location>
        <begin position="47"/>
        <end position="122"/>
    </location>
</feature>
<evidence type="ECO:0000256" key="1">
    <source>
        <dbReference type="SAM" id="MobiDB-lite"/>
    </source>
</evidence>
<keyword evidence="3" id="KW-1185">Reference proteome</keyword>
<reference evidence="3" key="1">
    <citation type="journal article" date="2019" name="Int. J. Syst. Evol. Microbiol.">
        <title>The Global Catalogue of Microorganisms (GCM) 10K type strain sequencing project: providing services to taxonomists for standard genome sequencing and annotation.</title>
        <authorList>
            <consortium name="The Broad Institute Genomics Platform"/>
            <consortium name="The Broad Institute Genome Sequencing Center for Infectious Disease"/>
            <person name="Wu L."/>
            <person name="Ma J."/>
        </authorList>
    </citation>
    <scope>NUCLEOTIDE SEQUENCE [LARGE SCALE GENOMIC DNA]</scope>
    <source>
        <strain evidence="3">JCM 4816</strain>
    </source>
</reference>
<accession>A0ABW1G2S9</accession>
<organism evidence="2 3">
    <name type="scientific">Streptacidiphilus monticola</name>
    <dbReference type="NCBI Taxonomy" id="2161674"/>
    <lineage>
        <taxon>Bacteria</taxon>
        <taxon>Bacillati</taxon>
        <taxon>Actinomycetota</taxon>
        <taxon>Actinomycetes</taxon>
        <taxon>Kitasatosporales</taxon>
        <taxon>Streptomycetaceae</taxon>
        <taxon>Streptacidiphilus</taxon>
    </lineage>
</organism>
<dbReference type="RefSeq" id="WP_380583614.1">
    <property type="nucleotide sequence ID" value="NZ_JBHSQJ010000062.1"/>
</dbReference>
<dbReference type="EMBL" id="JBHSQJ010000062">
    <property type="protein sequence ID" value="MFC5908583.1"/>
    <property type="molecule type" value="Genomic_DNA"/>
</dbReference>
<feature type="compositionally biased region" description="Low complexity" evidence="1">
    <location>
        <begin position="47"/>
        <end position="72"/>
    </location>
</feature>